<evidence type="ECO:0000256" key="1">
    <source>
        <dbReference type="SAM" id="MobiDB-lite"/>
    </source>
</evidence>
<protein>
    <submittedName>
        <fullName evidence="2">HNH endonuclease</fullName>
    </submittedName>
</protein>
<sequence>MPTSRKPCSWPGCEELVAKGRCPAHQSKAERQRGSGTDRGSTARWQRFSEWYLATHPLCVGWPTGPCGAKATQPDHIDGCGRNGPRAYDLTNLRPLCKPCHSRRTAHDQPGGWHANR</sequence>
<organism evidence="2 3">
    <name type="scientific">Kibdelosporangium aridum</name>
    <dbReference type="NCBI Taxonomy" id="2030"/>
    <lineage>
        <taxon>Bacteria</taxon>
        <taxon>Bacillati</taxon>
        <taxon>Actinomycetota</taxon>
        <taxon>Actinomycetes</taxon>
        <taxon>Pseudonocardiales</taxon>
        <taxon>Pseudonocardiaceae</taxon>
        <taxon>Kibdelosporangium</taxon>
    </lineage>
</organism>
<keyword evidence="2" id="KW-0540">Nuclease</keyword>
<reference evidence="2 3" key="1">
    <citation type="submission" date="2018-05" db="EMBL/GenBank/DDBJ databases">
        <title>Evolution of GPA BGCs.</title>
        <authorList>
            <person name="Waglechner N."/>
            <person name="Wright G.D."/>
        </authorList>
    </citation>
    <scope>NUCLEOTIDE SEQUENCE [LARGE SCALE GENOMIC DNA]</scope>
    <source>
        <strain evidence="2 3">A82846</strain>
    </source>
</reference>
<dbReference type="Proteomes" id="UP000287547">
    <property type="component" value="Unassembled WGS sequence"/>
</dbReference>
<proteinExistence type="predicted"/>
<dbReference type="GO" id="GO:0004519">
    <property type="term" value="F:endonuclease activity"/>
    <property type="evidence" value="ECO:0007669"/>
    <property type="project" value="UniProtKB-KW"/>
</dbReference>
<keyword evidence="2" id="KW-0378">Hydrolase</keyword>
<dbReference type="AlphaFoldDB" id="A0A428YV05"/>
<dbReference type="InterPro" id="IPR003615">
    <property type="entry name" value="HNH_nuc"/>
</dbReference>
<gene>
    <name evidence="2" type="ORF">DMH04_41360</name>
</gene>
<dbReference type="CDD" id="cd00085">
    <property type="entry name" value="HNHc"/>
    <property type="match status" value="1"/>
</dbReference>
<comment type="caution">
    <text evidence="2">The sequence shown here is derived from an EMBL/GenBank/DDBJ whole genome shotgun (WGS) entry which is preliminary data.</text>
</comment>
<dbReference type="OrthoDB" id="4578716at2"/>
<dbReference type="Gene3D" id="1.10.30.50">
    <property type="match status" value="1"/>
</dbReference>
<keyword evidence="2" id="KW-0255">Endonuclease</keyword>
<feature type="region of interest" description="Disordered" evidence="1">
    <location>
        <begin position="21"/>
        <end position="42"/>
    </location>
</feature>
<accession>A0A428YV05</accession>
<evidence type="ECO:0000313" key="2">
    <source>
        <dbReference type="EMBL" id="RSM73462.1"/>
    </source>
</evidence>
<evidence type="ECO:0000313" key="3">
    <source>
        <dbReference type="Proteomes" id="UP000287547"/>
    </source>
</evidence>
<name>A0A428YV05_KIBAR</name>
<dbReference type="EMBL" id="QHKI01000056">
    <property type="protein sequence ID" value="RSM73462.1"/>
    <property type="molecule type" value="Genomic_DNA"/>
</dbReference>